<dbReference type="AlphaFoldDB" id="A0A091C2T1"/>
<dbReference type="Proteomes" id="UP000029380">
    <property type="component" value="Unassembled WGS sequence"/>
</dbReference>
<reference evidence="1 2" key="1">
    <citation type="submission" date="2014-08" db="EMBL/GenBank/DDBJ databases">
        <title>Genome sequence of Tetragenococcus muriaticus.</title>
        <authorList>
            <person name="Chuea-nongthon C."/>
            <person name="Rodtong S."/>
            <person name="Yongsawatdigul J."/>
            <person name="Steele J.L."/>
            <person name="Liu X.-y."/>
            <person name="Speers J."/>
            <person name="Glasner J.D."/>
            <person name="Neeno-Eckwall E.C."/>
        </authorList>
    </citation>
    <scope>NUCLEOTIDE SEQUENCE [LARGE SCALE GENOMIC DNA]</scope>
    <source>
        <strain evidence="1 2">PMC-11-5</strain>
    </source>
</reference>
<accession>A0A091C2T1</accession>
<evidence type="ECO:0000313" key="2">
    <source>
        <dbReference type="Proteomes" id="UP000029380"/>
    </source>
</evidence>
<gene>
    <name evidence="1" type="ORF">TMUPMC115_1624</name>
</gene>
<dbReference type="RefSeq" id="WP_269318373.1">
    <property type="nucleotide sequence ID" value="NZ_JPVU01000173.1"/>
</dbReference>
<dbReference type="PATRIC" id="fig|1302649.3.peg.1628"/>
<dbReference type="EMBL" id="JPVU01000173">
    <property type="protein sequence ID" value="KFN91005.1"/>
    <property type="molecule type" value="Genomic_DNA"/>
</dbReference>
<protein>
    <submittedName>
        <fullName evidence="1">Uncharacterized protein</fullName>
    </submittedName>
</protein>
<proteinExistence type="predicted"/>
<evidence type="ECO:0000313" key="1">
    <source>
        <dbReference type="EMBL" id="KFN91005.1"/>
    </source>
</evidence>
<comment type="caution">
    <text evidence="1">The sequence shown here is derived from an EMBL/GenBank/DDBJ whole genome shotgun (WGS) entry which is preliminary data.</text>
</comment>
<sequence length="42" mass="4871">MSNPFVLASKEFYLMLVQLASKRTKKRTTGLFSYLAFQRVAK</sequence>
<name>A0A091C2T1_9ENTE</name>
<organism evidence="1 2">
    <name type="scientific">Tetragenococcus muriaticus PMC-11-5</name>
    <dbReference type="NCBI Taxonomy" id="1302649"/>
    <lineage>
        <taxon>Bacteria</taxon>
        <taxon>Bacillati</taxon>
        <taxon>Bacillota</taxon>
        <taxon>Bacilli</taxon>
        <taxon>Lactobacillales</taxon>
        <taxon>Enterococcaceae</taxon>
        <taxon>Tetragenococcus</taxon>
    </lineage>
</organism>